<dbReference type="Gene3D" id="3.40.50.2300">
    <property type="match status" value="2"/>
</dbReference>
<comment type="caution">
    <text evidence="3">The sequence shown here is derived from an EMBL/GenBank/DDBJ whole genome shotgun (WGS) entry which is preliminary data.</text>
</comment>
<evidence type="ECO:0000313" key="4">
    <source>
        <dbReference type="Proteomes" id="UP001269267"/>
    </source>
</evidence>
<evidence type="ECO:0000256" key="1">
    <source>
        <dbReference type="ARBA" id="ARBA00023136"/>
    </source>
</evidence>
<dbReference type="PANTHER" id="PTHR38038:SF1">
    <property type="entry name" value="PENICILLIN-BINDING PROTEIN ACTIVATOR LPOA"/>
    <property type="match status" value="1"/>
</dbReference>
<dbReference type="PANTHER" id="PTHR38038">
    <property type="entry name" value="PENICILLIN-BINDING PROTEIN ACTIVATOR LPOA"/>
    <property type="match status" value="1"/>
</dbReference>
<dbReference type="Pfam" id="PF04348">
    <property type="entry name" value="LppC"/>
    <property type="match status" value="1"/>
</dbReference>
<dbReference type="PROSITE" id="PS51257">
    <property type="entry name" value="PROKAR_LIPOPROTEIN"/>
    <property type="match status" value="1"/>
</dbReference>
<dbReference type="InterPro" id="IPR007443">
    <property type="entry name" value="LpoA"/>
</dbReference>
<dbReference type="CDD" id="cd06339">
    <property type="entry name" value="PBP1_YraM_LppC_lipoprotein-like"/>
    <property type="match status" value="1"/>
</dbReference>
<keyword evidence="2" id="KW-0732">Signal</keyword>
<proteinExistence type="predicted"/>
<feature type="signal peptide" evidence="2">
    <location>
        <begin position="1"/>
        <end position="24"/>
    </location>
</feature>
<evidence type="ECO:0000313" key="3">
    <source>
        <dbReference type="EMBL" id="MDR5873937.1"/>
    </source>
</evidence>
<organism evidence="3 4">
    <name type="scientific">Vreelandella gomseomensis</name>
    <dbReference type="NCBI Taxonomy" id="370766"/>
    <lineage>
        <taxon>Bacteria</taxon>
        <taxon>Pseudomonadati</taxon>
        <taxon>Pseudomonadota</taxon>
        <taxon>Gammaproteobacteria</taxon>
        <taxon>Oceanospirillales</taxon>
        <taxon>Halomonadaceae</taxon>
        <taxon>Vreelandella</taxon>
    </lineage>
</organism>
<keyword evidence="4" id="KW-1185">Reference proteome</keyword>
<reference evidence="3 4" key="1">
    <citation type="submission" date="2023-04" db="EMBL/GenBank/DDBJ databases">
        <title>A long-awaited taxogenomic arrangement of the family Halomonadaceae.</title>
        <authorList>
            <person name="De La Haba R."/>
            <person name="Chuvochina M."/>
            <person name="Wittouck S."/>
            <person name="Arahal D.R."/>
            <person name="Sanchez-Porro C."/>
            <person name="Hugenholtz P."/>
            <person name="Ventosa A."/>
        </authorList>
    </citation>
    <scope>NUCLEOTIDE SEQUENCE [LARGE SCALE GENOMIC DNA]</scope>
    <source>
        <strain evidence="3 4">DSM 18042</strain>
    </source>
</reference>
<feature type="chain" id="PRO_5045920162" evidence="2">
    <location>
        <begin position="25"/>
        <end position="513"/>
    </location>
</feature>
<accession>A0ABU1G8W5</accession>
<dbReference type="InterPro" id="IPR028082">
    <property type="entry name" value="Peripla_BP_I"/>
</dbReference>
<name>A0ABU1G8W5_9GAMM</name>
<keyword evidence="1" id="KW-0472">Membrane</keyword>
<sequence length="513" mass="57559">MKQSLRGFLAATLMALLVAGCATQSPSVVDRAPDRDPGQLLRQAEEQVPEQAAMTRLEAADILARQGEREDAFETAGNIDEQALPESDRVRWALLFSELARALDDPHSVLRATQVLDDELPMPSRAQRTLEDRQRWARETLDKPDPERFALPELEGETINRIAVALPESGALSNLAEALASAMRRHHDIQGDDVQLSFLDATQYSLDELYDRVQQMNAQVMIGPLSKEQVTQLEQRDSVPVPTLALNYGSSERNQAKRLFQYGLSAEDEARQAARRAWQDGHRRMALMVPDNDWGQRVGEAFWNQWQRQGGDITNAVRYNPGNPVSDAVKTALNVRGERARLDDIDALFLLALPEYARQVPPTMDYYYAQDLPVYATSHLHDGARQIRLDQDLNDVMFMDIPWQIPDAAVGGEEVLPFYASYQRLREESDASMFRLMAMGVDAYEIATRLSDFSQLQGFDGSTGKLFLTSDGRIYRELPWAKFQNGVPSPILIPGLLGDTQGNQADNDERNGD</sequence>
<dbReference type="SUPFAM" id="SSF53822">
    <property type="entry name" value="Periplasmic binding protein-like I"/>
    <property type="match status" value="1"/>
</dbReference>
<protein>
    <submittedName>
        <fullName evidence="3">Penicillin-binding protein activator</fullName>
    </submittedName>
</protein>
<dbReference type="EMBL" id="JARWAI010000002">
    <property type="protein sequence ID" value="MDR5873937.1"/>
    <property type="molecule type" value="Genomic_DNA"/>
</dbReference>
<evidence type="ECO:0000256" key="2">
    <source>
        <dbReference type="SAM" id="SignalP"/>
    </source>
</evidence>
<dbReference type="Proteomes" id="UP001269267">
    <property type="component" value="Unassembled WGS sequence"/>
</dbReference>
<gene>
    <name evidence="3" type="ORF">QC815_03285</name>
</gene>
<dbReference type="RefSeq" id="WP_230446636.1">
    <property type="nucleotide sequence ID" value="NZ_JARWAI010000002.1"/>
</dbReference>